<keyword evidence="2" id="KW-1185">Reference proteome</keyword>
<reference evidence="1 2" key="1">
    <citation type="journal article" date="2016" name="Int. J. Syst. Evol. Microbiol.">
        <title>Descriptions of Anaerotaenia torta gen. nov., sp. nov. and Anaerocolumna cellulosilytica gen. nov., sp. nov. isolated from a methanogenic reactor of cattle waste.</title>
        <authorList>
            <person name="Uek A."/>
            <person name="Ohtaki Y."/>
            <person name="Kaku N."/>
            <person name="Ueki K."/>
        </authorList>
    </citation>
    <scope>NUCLEOTIDE SEQUENCE [LARGE SCALE GENOMIC DNA]</scope>
    <source>
        <strain evidence="1 2">SN021</strain>
    </source>
</reference>
<dbReference type="RefSeq" id="WP_184095852.1">
    <property type="nucleotide sequence ID" value="NZ_AP023367.1"/>
</dbReference>
<proteinExistence type="predicted"/>
<evidence type="ECO:0000313" key="1">
    <source>
        <dbReference type="EMBL" id="BCJ95524.1"/>
    </source>
</evidence>
<dbReference type="AlphaFoldDB" id="A0A6S6QY13"/>
<gene>
    <name evidence="1" type="ORF">acsn021_30930</name>
</gene>
<sequence>MEKKNALKAVGVKSESKGMLKAVETKKTGKVEAVNRASHTMSRLASVDRLSVREKTEKNKEDKSETITYENLLIPSFELLHLEQFKIEQKIGQHAVLTFSGRLPEHVQDIVVYYTTVGYQVDVYNKNGEEKELIFCGTVTDVRVANEGSIKELFVTVLSKTYLLDIYKVSKSYQNTSLSYKALIQGVLKNTQEAKAIISEELNNSTGEFILQYKETDWEFIKRMSARTYLGLIPEITSTAPRFYIGPREGGSAKEIEVLEYTAWKNIKEYQINQKNYISGINESDYITYIVKSHALLKLGSKVKFQKSEYYVKEVSAQMIKGVLIGTYHLCKKNGLKQKKYHNMEIAGISLNGSVASIQRDKVQINLAIDGKAGGSYYFPYSTMSASPDGSGWYCMPEQGDEIRVYFPNEEEKECYAISSVSSYTPQAGDASDRMSDPSVKYLRTADNKEIILSPSGIIINADDGKAMITLDNSGNITINGAKSIHVTAEEDVTITATKNINLYATENISIGGQSGTIVMEKDGNTKMTGEYILEN</sequence>
<dbReference type="SUPFAM" id="SSF69279">
    <property type="entry name" value="Phage tail proteins"/>
    <property type="match status" value="1"/>
</dbReference>
<protein>
    <submittedName>
        <fullName evidence="1">Uncharacterized protein</fullName>
    </submittedName>
</protein>
<dbReference type="Gene3D" id="2.30.110.50">
    <property type="match status" value="1"/>
</dbReference>
<name>A0A6S6QY13_9FIRM</name>
<dbReference type="KEGG" id="acel:acsn021_30930"/>
<accession>A0A6S6QY13</accession>
<dbReference type="EMBL" id="AP023367">
    <property type="protein sequence ID" value="BCJ95524.1"/>
    <property type="molecule type" value="Genomic_DNA"/>
</dbReference>
<dbReference type="Proteomes" id="UP000515561">
    <property type="component" value="Chromosome"/>
</dbReference>
<organism evidence="1 2">
    <name type="scientific">Anaerocolumna cellulosilytica</name>
    <dbReference type="NCBI Taxonomy" id="433286"/>
    <lineage>
        <taxon>Bacteria</taxon>
        <taxon>Bacillati</taxon>
        <taxon>Bacillota</taxon>
        <taxon>Clostridia</taxon>
        <taxon>Lachnospirales</taxon>
        <taxon>Lachnospiraceae</taxon>
        <taxon>Anaerocolumna</taxon>
    </lineage>
</organism>
<dbReference type="Gene3D" id="3.55.50.10">
    <property type="entry name" value="Baseplate protein-like domains"/>
    <property type="match status" value="1"/>
</dbReference>
<evidence type="ECO:0000313" key="2">
    <source>
        <dbReference type="Proteomes" id="UP000515561"/>
    </source>
</evidence>